<dbReference type="PROSITE" id="PS51352">
    <property type="entry name" value="THIOREDOXIN_2"/>
    <property type="match status" value="1"/>
</dbReference>
<proteinExistence type="predicted"/>
<dbReference type="OrthoDB" id="10263751at2759"/>
<dbReference type="InterPro" id="IPR044192">
    <property type="entry name" value="CDSP32"/>
</dbReference>
<accession>A0A5A7QXZ3</accession>
<sequence length="290" mass="33880">MATIVNFALSFSHSSSMFRHDEPLSSPRNFSRERSRVSANSSLQIKTNDPVCLRVSENYSTPDMKKKYKNDNERIKRIHSLEEFDEHLLFSEEKLVIAHFSTGHYKYNSRIRHFMEEQCIVSNEVKFLYILANENKKTEQLCKREKIDEIPHFIFYRKTAKKINQASGFQPRKLADDILFYGYDPFSPVVEVKSRDDLENLIKVRKLVVVNVVKDWCSPCAKIYPGVIKVASQMTNKVVFARINVDENDGFMGMMREMDVRRVPAFLFFENGNFCGRYVGSNMSVLIRRL</sequence>
<feature type="region of interest" description="Disordered" evidence="1">
    <location>
        <begin position="17"/>
        <end position="39"/>
    </location>
</feature>
<dbReference type="SUPFAM" id="SSF52833">
    <property type="entry name" value="Thioredoxin-like"/>
    <property type="match status" value="2"/>
</dbReference>
<comment type="caution">
    <text evidence="3">The sequence shown here is derived from an EMBL/GenBank/DDBJ whole genome shotgun (WGS) entry which is preliminary data.</text>
</comment>
<name>A0A5A7QXZ3_STRAF</name>
<evidence type="ECO:0000256" key="1">
    <source>
        <dbReference type="SAM" id="MobiDB-lite"/>
    </source>
</evidence>
<organism evidence="3 4">
    <name type="scientific">Striga asiatica</name>
    <name type="common">Asiatic witchweed</name>
    <name type="synonym">Buchnera asiatica</name>
    <dbReference type="NCBI Taxonomy" id="4170"/>
    <lineage>
        <taxon>Eukaryota</taxon>
        <taxon>Viridiplantae</taxon>
        <taxon>Streptophyta</taxon>
        <taxon>Embryophyta</taxon>
        <taxon>Tracheophyta</taxon>
        <taxon>Spermatophyta</taxon>
        <taxon>Magnoliopsida</taxon>
        <taxon>eudicotyledons</taxon>
        <taxon>Gunneridae</taxon>
        <taxon>Pentapetalae</taxon>
        <taxon>asterids</taxon>
        <taxon>lamiids</taxon>
        <taxon>Lamiales</taxon>
        <taxon>Orobanchaceae</taxon>
        <taxon>Buchnereae</taxon>
        <taxon>Striga</taxon>
    </lineage>
</organism>
<keyword evidence="4" id="KW-1185">Reference proteome</keyword>
<dbReference type="EMBL" id="BKCP01009181">
    <property type="protein sequence ID" value="GER50220.1"/>
    <property type="molecule type" value="Genomic_DNA"/>
</dbReference>
<dbReference type="InterPro" id="IPR036249">
    <property type="entry name" value="Thioredoxin-like_sf"/>
</dbReference>
<gene>
    <name evidence="3" type="ORF">STAS_27514</name>
</gene>
<reference evidence="4" key="1">
    <citation type="journal article" date="2019" name="Curr. Biol.">
        <title>Genome Sequence of Striga asiatica Provides Insight into the Evolution of Plant Parasitism.</title>
        <authorList>
            <person name="Yoshida S."/>
            <person name="Kim S."/>
            <person name="Wafula E.K."/>
            <person name="Tanskanen J."/>
            <person name="Kim Y.M."/>
            <person name="Honaas L."/>
            <person name="Yang Z."/>
            <person name="Spallek T."/>
            <person name="Conn C.E."/>
            <person name="Ichihashi Y."/>
            <person name="Cheong K."/>
            <person name="Cui S."/>
            <person name="Der J.P."/>
            <person name="Gundlach H."/>
            <person name="Jiao Y."/>
            <person name="Hori C."/>
            <person name="Ishida J.K."/>
            <person name="Kasahara H."/>
            <person name="Kiba T."/>
            <person name="Kim M.S."/>
            <person name="Koo N."/>
            <person name="Laohavisit A."/>
            <person name="Lee Y.H."/>
            <person name="Lumba S."/>
            <person name="McCourt P."/>
            <person name="Mortimer J.C."/>
            <person name="Mutuku J.M."/>
            <person name="Nomura T."/>
            <person name="Sasaki-Sekimoto Y."/>
            <person name="Seto Y."/>
            <person name="Wang Y."/>
            <person name="Wakatake T."/>
            <person name="Sakakibara H."/>
            <person name="Demura T."/>
            <person name="Yamaguchi S."/>
            <person name="Yoneyama K."/>
            <person name="Manabe R.I."/>
            <person name="Nelson D.C."/>
            <person name="Schulman A.H."/>
            <person name="Timko M.P."/>
            <person name="dePamphilis C.W."/>
            <person name="Choi D."/>
            <person name="Shirasu K."/>
        </authorList>
    </citation>
    <scope>NUCLEOTIDE SEQUENCE [LARGE SCALE GENOMIC DNA]</scope>
    <source>
        <strain evidence="4">cv. UVA1</strain>
    </source>
</reference>
<evidence type="ECO:0000259" key="2">
    <source>
        <dbReference type="PROSITE" id="PS51352"/>
    </source>
</evidence>
<evidence type="ECO:0000313" key="3">
    <source>
        <dbReference type="EMBL" id="GER50220.1"/>
    </source>
</evidence>
<dbReference type="GO" id="GO:0016671">
    <property type="term" value="F:oxidoreductase activity, acting on a sulfur group of donors, disulfide as acceptor"/>
    <property type="evidence" value="ECO:0007669"/>
    <property type="project" value="InterPro"/>
</dbReference>
<dbReference type="InterPro" id="IPR013766">
    <property type="entry name" value="Thioredoxin_domain"/>
</dbReference>
<dbReference type="Proteomes" id="UP000325081">
    <property type="component" value="Unassembled WGS sequence"/>
</dbReference>
<evidence type="ECO:0000313" key="4">
    <source>
        <dbReference type="Proteomes" id="UP000325081"/>
    </source>
</evidence>
<dbReference type="PANTHER" id="PTHR47578:SF1">
    <property type="entry name" value="THIOREDOXIN-LIKE PROTEIN CDSP32, CHLOROPLASTIC"/>
    <property type="match status" value="1"/>
</dbReference>
<dbReference type="Pfam" id="PF00085">
    <property type="entry name" value="Thioredoxin"/>
    <property type="match status" value="1"/>
</dbReference>
<protein>
    <submittedName>
        <fullName evidence="3">CDSP32 protein</fullName>
    </submittedName>
</protein>
<dbReference type="AlphaFoldDB" id="A0A5A7QXZ3"/>
<feature type="domain" description="Thioredoxin" evidence="2">
    <location>
        <begin position="169"/>
        <end position="290"/>
    </location>
</feature>
<dbReference type="PANTHER" id="PTHR47578">
    <property type="entry name" value="THIOREDOXIN-LIKE PROTEIN CDSP32, CHLOROPLASTIC"/>
    <property type="match status" value="1"/>
</dbReference>
<dbReference type="Gene3D" id="3.40.30.10">
    <property type="entry name" value="Glutaredoxin"/>
    <property type="match status" value="2"/>
</dbReference>